<reference evidence="1" key="1">
    <citation type="submission" date="2021-01" db="EMBL/GenBank/DDBJ databases">
        <authorList>
            <consortium name="Aspergillus puulaauensis MK2 genome sequencing consortium"/>
            <person name="Kazuki M."/>
            <person name="Futagami T."/>
        </authorList>
    </citation>
    <scope>NUCLEOTIDE SEQUENCE</scope>
    <source>
        <strain evidence="1">MK2</strain>
    </source>
</reference>
<dbReference type="EMBL" id="AP024443">
    <property type="protein sequence ID" value="BCS17530.1"/>
    <property type="molecule type" value="Genomic_DNA"/>
</dbReference>
<sequence>MADAPSPTVPGSLAHGLTTTSMCSSPRTLLLQLGPAGLLTDKSADPIAALRTAESTRNGSAHRYVFSYWRRATRMSREGAGTMDTDDDARRIGPSRSTWVNDLKKQLHRWATWMPGRAGHQP</sequence>
<accession>A0A7R8AHF4</accession>
<organism evidence="1 2">
    <name type="scientific">Aspergillus puulaauensis</name>
    <dbReference type="NCBI Taxonomy" id="1220207"/>
    <lineage>
        <taxon>Eukaryota</taxon>
        <taxon>Fungi</taxon>
        <taxon>Dikarya</taxon>
        <taxon>Ascomycota</taxon>
        <taxon>Pezizomycotina</taxon>
        <taxon>Eurotiomycetes</taxon>
        <taxon>Eurotiomycetidae</taxon>
        <taxon>Eurotiales</taxon>
        <taxon>Aspergillaceae</taxon>
        <taxon>Aspergillus</taxon>
    </lineage>
</organism>
<keyword evidence="2" id="KW-1185">Reference proteome</keyword>
<gene>
    <name evidence="1" type="ORF">APUU_10358S</name>
</gene>
<reference evidence="1" key="2">
    <citation type="submission" date="2021-02" db="EMBL/GenBank/DDBJ databases">
        <title>Aspergillus puulaauensis MK2 genome sequence.</title>
        <authorList>
            <person name="Futagami T."/>
            <person name="Mori K."/>
            <person name="Kadooka C."/>
            <person name="Tanaka T."/>
        </authorList>
    </citation>
    <scope>NUCLEOTIDE SEQUENCE</scope>
    <source>
        <strain evidence="1">MK2</strain>
    </source>
</reference>
<name>A0A7R8AHF4_9EURO</name>
<protein>
    <submittedName>
        <fullName evidence="1">Uncharacterized protein</fullName>
    </submittedName>
</protein>
<evidence type="ECO:0000313" key="1">
    <source>
        <dbReference type="EMBL" id="BCS17530.1"/>
    </source>
</evidence>
<dbReference type="Proteomes" id="UP000654913">
    <property type="component" value="Chromosome 1"/>
</dbReference>
<dbReference type="KEGG" id="apuu:APUU_10358S"/>
<dbReference type="GeneID" id="64967535"/>
<dbReference type="AlphaFoldDB" id="A0A7R8AHF4"/>
<evidence type="ECO:0000313" key="2">
    <source>
        <dbReference type="Proteomes" id="UP000654913"/>
    </source>
</evidence>
<dbReference type="RefSeq" id="XP_041549724.1">
    <property type="nucleotide sequence ID" value="XM_041699907.1"/>
</dbReference>
<proteinExistence type="predicted"/>